<dbReference type="KEGG" id="aak:AA2016_0418"/>
<evidence type="ECO:0000313" key="1">
    <source>
        <dbReference type="EMBL" id="AMS39357.1"/>
    </source>
</evidence>
<dbReference type="Proteomes" id="UP000577697">
    <property type="component" value="Unassembled WGS sequence"/>
</dbReference>
<dbReference type="Proteomes" id="UP000075755">
    <property type="component" value="Chromosome"/>
</dbReference>
<sequence>MLRSVWGRADCRGQTVRLLPDLVGDMRGDVHQRGIPVRKMRE</sequence>
<dbReference type="EMBL" id="CP015005">
    <property type="protein sequence ID" value="AMS39357.1"/>
    <property type="molecule type" value="Genomic_DNA"/>
</dbReference>
<dbReference type="AlphaFoldDB" id="A0AAC8YJ92"/>
<name>A0AAC8YJ92_AMIAI</name>
<accession>A0AAC8YJ92</accession>
<evidence type="ECO:0000313" key="2">
    <source>
        <dbReference type="EMBL" id="MBB3707503.1"/>
    </source>
</evidence>
<evidence type="ECO:0000313" key="4">
    <source>
        <dbReference type="Proteomes" id="UP000577697"/>
    </source>
</evidence>
<proteinExistence type="predicted"/>
<reference evidence="1 3" key="1">
    <citation type="submission" date="2016-03" db="EMBL/GenBank/DDBJ databases">
        <title>Complete genome of Aminobacter aminovorans KCTC 2477.</title>
        <authorList>
            <person name="Kim K.M."/>
        </authorList>
    </citation>
    <scope>NUCLEOTIDE SEQUENCE [LARGE SCALE GENOMIC DNA]</scope>
    <source>
        <strain evidence="1 3">KCTC 2477</strain>
    </source>
</reference>
<reference evidence="2 4" key="2">
    <citation type="submission" date="2020-08" db="EMBL/GenBank/DDBJ databases">
        <title>Genomic Encyclopedia of Type Strains, Phase IV (KMG-IV): sequencing the most valuable type-strain genomes for metagenomic binning, comparative biology and taxonomic classification.</title>
        <authorList>
            <person name="Goeker M."/>
        </authorList>
    </citation>
    <scope>NUCLEOTIDE SEQUENCE [LARGE SCALE GENOMIC DNA]</scope>
    <source>
        <strain evidence="2 4">DSM 10368</strain>
    </source>
</reference>
<gene>
    <name evidence="1" type="ORF">AA2016_0418</name>
    <name evidence="2" type="ORF">FHS67_003834</name>
</gene>
<organism evidence="1 3">
    <name type="scientific">Aminobacter aminovorans</name>
    <name type="common">Chelatobacter heintzii</name>
    <dbReference type="NCBI Taxonomy" id="83263"/>
    <lineage>
        <taxon>Bacteria</taxon>
        <taxon>Pseudomonadati</taxon>
        <taxon>Pseudomonadota</taxon>
        <taxon>Alphaproteobacteria</taxon>
        <taxon>Hyphomicrobiales</taxon>
        <taxon>Phyllobacteriaceae</taxon>
        <taxon>Aminobacter</taxon>
    </lineage>
</organism>
<protein>
    <submittedName>
        <fullName evidence="1">Uncharacterized protein</fullName>
    </submittedName>
</protein>
<evidence type="ECO:0000313" key="3">
    <source>
        <dbReference type="Proteomes" id="UP000075755"/>
    </source>
</evidence>
<keyword evidence="4" id="KW-1185">Reference proteome</keyword>
<dbReference type="EMBL" id="JACICB010000014">
    <property type="protein sequence ID" value="MBB3707503.1"/>
    <property type="molecule type" value="Genomic_DNA"/>
</dbReference>